<comment type="similarity">
    <text evidence="1">Belongs to the LTV1 family.</text>
</comment>
<feature type="compositionally biased region" description="Basic residues" evidence="2">
    <location>
        <begin position="484"/>
        <end position="499"/>
    </location>
</feature>
<evidence type="ECO:0000313" key="4">
    <source>
        <dbReference type="EMBL" id="GES86052.1"/>
    </source>
</evidence>
<dbReference type="Pfam" id="PF04180">
    <property type="entry name" value="LTV"/>
    <property type="match status" value="2"/>
</dbReference>
<comment type="caution">
    <text evidence="3">The sequence shown here is derived from an EMBL/GenBank/DDBJ whole genome shotgun (WGS) entry which is preliminary data.</text>
</comment>
<dbReference type="OrthoDB" id="5852896at2759"/>
<accession>A0A2Z6SCB2</accession>
<organism evidence="3 5">
    <name type="scientific">Rhizophagus clarus</name>
    <dbReference type="NCBI Taxonomy" id="94130"/>
    <lineage>
        <taxon>Eukaryota</taxon>
        <taxon>Fungi</taxon>
        <taxon>Fungi incertae sedis</taxon>
        <taxon>Mucoromycota</taxon>
        <taxon>Glomeromycotina</taxon>
        <taxon>Glomeromycetes</taxon>
        <taxon>Glomerales</taxon>
        <taxon>Glomeraceae</taxon>
        <taxon>Rhizophagus</taxon>
    </lineage>
</organism>
<protein>
    <submittedName>
        <fullName evidence="4">LTV-domain-containing protein</fullName>
    </submittedName>
</protein>
<dbReference type="EMBL" id="BEXD01004270">
    <property type="protein sequence ID" value="GBC09095.1"/>
    <property type="molecule type" value="Genomic_DNA"/>
</dbReference>
<dbReference type="STRING" id="94130.A0A2Z6SCB2"/>
<dbReference type="GO" id="GO:0030688">
    <property type="term" value="C:preribosome, small subunit precursor"/>
    <property type="evidence" value="ECO:0007669"/>
    <property type="project" value="TreeGrafter"/>
</dbReference>
<dbReference type="Proteomes" id="UP000247702">
    <property type="component" value="Unassembled WGS sequence"/>
</dbReference>
<dbReference type="AlphaFoldDB" id="A0A2Z6SCB2"/>
<dbReference type="GO" id="GO:0005829">
    <property type="term" value="C:cytosol"/>
    <property type="evidence" value="ECO:0007669"/>
    <property type="project" value="TreeGrafter"/>
</dbReference>
<feature type="compositionally biased region" description="Acidic residues" evidence="2">
    <location>
        <begin position="294"/>
        <end position="306"/>
    </location>
</feature>
<feature type="compositionally biased region" description="Basic and acidic residues" evidence="2">
    <location>
        <begin position="474"/>
        <end position="483"/>
    </location>
</feature>
<dbReference type="EMBL" id="BLAL01000160">
    <property type="protein sequence ID" value="GES86052.1"/>
    <property type="molecule type" value="Genomic_DNA"/>
</dbReference>
<feature type="compositionally biased region" description="Acidic residues" evidence="2">
    <location>
        <begin position="441"/>
        <end position="463"/>
    </location>
</feature>
<dbReference type="PANTHER" id="PTHR21531">
    <property type="entry name" value="LOW-TEMPERATURE VIABILITY PROTEIN LTV1-RELATED"/>
    <property type="match status" value="1"/>
</dbReference>
<proteinExistence type="inferred from homology"/>
<name>A0A2Z6SCB2_9GLOM</name>
<evidence type="ECO:0000313" key="5">
    <source>
        <dbReference type="Proteomes" id="UP000247702"/>
    </source>
</evidence>
<dbReference type="GO" id="GO:0042274">
    <property type="term" value="P:ribosomal small subunit biogenesis"/>
    <property type="evidence" value="ECO:0007669"/>
    <property type="project" value="InterPro"/>
</dbReference>
<reference evidence="3 5" key="1">
    <citation type="submission" date="2017-11" db="EMBL/GenBank/DDBJ databases">
        <title>The genome of Rhizophagus clarus HR1 reveals common genetic basis of auxotrophy among arbuscular mycorrhizal fungi.</title>
        <authorList>
            <person name="Kobayashi Y."/>
        </authorList>
    </citation>
    <scope>NUCLEOTIDE SEQUENCE [LARGE SCALE GENOMIC DNA]</scope>
    <source>
        <strain evidence="3 5">HR1</strain>
    </source>
</reference>
<evidence type="ECO:0000256" key="1">
    <source>
        <dbReference type="ARBA" id="ARBA00009078"/>
    </source>
</evidence>
<feature type="region of interest" description="Disordered" evidence="2">
    <location>
        <begin position="408"/>
        <end position="532"/>
    </location>
</feature>
<dbReference type="GO" id="GO:0000056">
    <property type="term" value="P:ribosomal small subunit export from nucleus"/>
    <property type="evidence" value="ECO:0007669"/>
    <property type="project" value="TreeGrafter"/>
</dbReference>
<evidence type="ECO:0000256" key="2">
    <source>
        <dbReference type="SAM" id="MobiDB-lite"/>
    </source>
</evidence>
<feature type="region of interest" description="Disordered" evidence="2">
    <location>
        <begin position="293"/>
        <end position="312"/>
    </location>
</feature>
<evidence type="ECO:0000313" key="3">
    <source>
        <dbReference type="EMBL" id="GBC09095.1"/>
    </source>
</evidence>
<sequence>MGKKPFIDRKNAKHFQVVHRSQRDPLINDNEASSRVLVEVVPSNLRGKGKQISEYNDFDDYQRRQKEIESRVGQAALYGVYFDDSEYDYLQHLRQIGESEGEAVFIEASKEEKKTVGGFELKKDFKSEDNKDVLFSSKKDRKVKILLPEEVLPSKEELEVGFLNQSAIPEDIQGFQPDMDPKLRETLEALEDDAYIKDDLDDDFFAALNAKDDKFNEEEEEDFEHDEEEVENWELEYKKFRKNKNREKESDEEDDDDKRSRTTGGYSMTSSIMFRNDKLRLLDEQFEKISKEYMEDDEDIESDDESTTSHIRQDFSQILDEFLDKYEIDGRKVVQKLEGDNVQDQLETIRKGLGKVIVNDDNSSQNETIKGEKRRDILVHVESEEKDEGQNWDCQSILSTYSNLENHPTLIRENPRQKSRKININQRTGFPIVKVATENNKDEEEEEGEEEGENGMENQENEENEKVNLGTARSKNESKEEKKLRKQNIKSERKKRRIEKKSLKQAFAKEHTKQSKISHNISKNHLDAIHLE</sequence>
<keyword evidence="5" id="KW-1185">Reference proteome</keyword>
<dbReference type="GO" id="GO:0005634">
    <property type="term" value="C:nucleus"/>
    <property type="evidence" value="ECO:0007669"/>
    <property type="project" value="TreeGrafter"/>
</dbReference>
<gene>
    <name evidence="4" type="ORF">RCL2_001312600</name>
    <name evidence="3" type="ORF">RclHR1_00860033</name>
</gene>
<feature type="region of interest" description="Disordered" evidence="2">
    <location>
        <begin position="243"/>
        <end position="269"/>
    </location>
</feature>
<dbReference type="Proteomes" id="UP000615446">
    <property type="component" value="Unassembled WGS sequence"/>
</dbReference>
<dbReference type="InterPro" id="IPR007307">
    <property type="entry name" value="Ltv1"/>
</dbReference>
<dbReference type="PANTHER" id="PTHR21531:SF0">
    <property type="entry name" value="PROTEIN LTV1 HOMOLOG"/>
    <property type="match status" value="1"/>
</dbReference>
<reference evidence="4" key="2">
    <citation type="submission" date="2019-10" db="EMBL/GenBank/DDBJ databases">
        <title>Conservation and host-specific expression of non-tandemly repeated heterogenous ribosome RNA gene in arbuscular mycorrhizal fungi.</title>
        <authorList>
            <person name="Maeda T."/>
            <person name="Kobayashi Y."/>
            <person name="Nakagawa T."/>
            <person name="Ezawa T."/>
            <person name="Yamaguchi K."/>
            <person name="Bino T."/>
            <person name="Nishimoto Y."/>
            <person name="Shigenobu S."/>
            <person name="Kawaguchi M."/>
        </authorList>
    </citation>
    <scope>NUCLEOTIDE SEQUENCE</scope>
    <source>
        <strain evidence="4">HR1</strain>
    </source>
</reference>